<dbReference type="Gene3D" id="2.80.10.50">
    <property type="match status" value="1"/>
</dbReference>
<evidence type="ECO:0000313" key="2">
    <source>
        <dbReference type="Proteomes" id="UP000222531"/>
    </source>
</evidence>
<accession>A0A2G1XG89</accession>
<dbReference type="SUPFAM" id="SSF50370">
    <property type="entry name" value="Ricin B-like lectins"/>
    <property type="match status" value="1"/>
</dbReference>
<name>A0A2G1XG89_STRCJ</name>
<organism evidence="1 2">
    <name type="scientific">Streptomyces cinnamoneus</name>
    <name type="common">Streptoverticillium cinnamoneum</name>
    <dbReference type="NCBI Taxonomy" id="53446"/>
    <lineage>
        <taxon>Bacteria</taxon>
        <taxon>Bacillati</taxon>
        <taxon>Actinomycetota</taxon>
        <taxon>Actinomycetes</taxon>
        <taxon>Kitasatosporales</taxon>
        <taxon>Streptomycetaceae</taxon>
        <taxon>Streptomyces</taxon>
        <taxon>Streptomyces cinnamoneus group</taxon>
    </lineage>
</organism>
<keyword evidence="2" id="KW-1185">Reference proteome</keyword>
<reference evidence="1 2" key="1">
    <citation type="journal article" date="2017" name="Biochemistry">
        <title>Identification of the Biosynthetic Pathway for the Antibiotic Bicyclomycin.</title>
        <authorList>
            <person name="Patteson J."/>
            <person name="Cai W."/>
            <person name="Johnson R.A."/>
            <person name="Santa Maria K."/>
            <person name="Li B."/>
        </authorList>
    </citation>
    <scope>NUCLEOTIDE SEQUENCE [LARGE SCALE GENOMIC DNA]</scope>
    <source>
        <strain evidence="1 2">ATCC 21532</strain>
    </source>
</reference>
<comment type="caution">
    <text evidence="1">The sequence shown here is derived from an EMBL/GenBank/DDBJ whole genome shotgun (WGS) entry which is preliminary data.</text>
</comment>
<proteinExistence type="predicted"/>
<evidence type="ECO:0000313" key="1">
    <source>
        <dbReference type="EMBL" id="PHQ50253.1"/>
    </source>
</evidence>
<dbReference type="Proteomes" id="UP000222531">
    <property type="component" value="Unassembled WGS sequence"/>
</dbReference>
<gene>
    <name evidence="1" type="ORF">BLA24_22115</name>
</gene>
<sequence>MVTGTAGTAHANTYQRNVMLQDYATGYCLDSNGGDVYTNPCQPGNPYQRWDVVSYDGNVGGYYDRVQIIHKKEGNCLRAQHYHSQVPGGTQDWTATRGAGCEWTDYHQQWNLTWVGNTSGNPRQSWQFANYQSGRDGTGHVFCLDRGQDGHENQLLWDQGTPKGAPVAKTTCYNHTNRYQMWNMVH</sequence>
<dbReference type="AlphaFoldDB" id="A0A2G1XG89"/>
<dbReference type="InterPro" id="IPR035992">
    <property type="entry name" value="Ricin_B-like_lectins"/>
</dbReference>
<dbReference type="PROSITE" id="PS50231">
    <property type="entry name" value="RICIN_B_LECTIN"/>
    <property type="match status" value="1"/>
</dbReference>
<dbReference type="EMBL" id="NHZO01000151">
    <property type="protein sequence ID" value="PHQ50253.1"/>
    <property type="molecule type" value="Genomic_DNA"/>
</dbReference>
<protein>
    <submittedName>
        <fullName evidence="1">Uncharacterized protein</fullName>
    </submittedName>
</protein>